<evidence type="ECO:0008006" key="4">
    <source>
        <dbReference type="Google" id="ProtNLM"/>
    </source>
</evidence>
<keyword evidence="1" id="KW-1133">Transmembrane helix</keyword>
<evidence type="ECO:0000256" key="1">
    <source>
        <dbReference type="SAM" id="Phobius"/>
    </source>
</evidence>
<feature type="transmembrane region" description="Helical" evidence="1">
    <location>
        <begin position="32"/>
        <end position="54"/>
    </location>
</feature>
<reference evidence="2 3" key="1">
    <citation type="submission" date="2018-06" db="EMBL/GenBank/DDBJ databases">
        <title>The Genome of Cuscuta australis (Dodder) Provides Insight into the Evolution of Plant Parasitism.</title>
        <authorList>
            <person name="Liu H."/>
        </authorList>
    </citation>
    <scope>NUCLEOTIDE SEQUENCE [LARGE SCALE GENOMIC DNA]</scope>
    <source>
        <strain evidence="3">cv. Yunnan</strain>
        <tissue evidence="2">Vines</tissue>
    </source>
</reference>
<proteinExistence type="predicted"/>
<organism evidence="2 3">
    <name type="scientific">Cuscuta australis</name>
    <dbReference type="NCBI Taxonomy" id="267555"/>
    <lineage>
        <taxon>Eukaryota</taxon>
        <taxon>Viridiplantae</taxon>
        <taxon>Streptophyta</taxon>
        <taxon>Embryophyta</taxon>
        <taxon>Tracheophyta</taxon>
        <taxon>Spermatophyta</taxon>
        <taxon>Magnoliopsida</taxon>
        <taxon>eudicotyledons</taxon>
        <taxon>Gunneridae</taxon>
        <taxon>Pentapetalae</taxon>
        <taxon>asterids</taxon>
        <taxon>lamiids</taxon>
        <taxon>Solanales</taxon>
        <taxon>Convolvulaceae</taxon>
        <taxon>Cuscuteae</taxon>
        <taxon>Cuscuta</taxon>
        <taxon>Cuscuta subgen. Grammica</taxon>
        <taxon>Cuscuta sect. Cleistogrammica</taxon>
    </lineage>
</organism>
<keyword evidence="1" id="KW-0472">Membrane</keyword>
<dbReference type="SUPFAM" id="SSF52833">
    <property type="entry name" value="Thioredoxin-like"/>
    <property type="match status" value="1"/>
</dbReference>
<dbReference type="EMBL" id="NQVE01000215">
    <property type="protein sequence ID" value="RAL38006.1"/>
    <property type="molecule type" value="Genomic_DNA"/>
</dbReference>
<keyword evidence="1" id="KW-0812">Transmembrane</keyword>
<sequence>MANGHQIHRRRTGEMSTATAKRMNEMASDPYYLLHFIAFFSYIPMRCSAACFLLPSRSSLLLKREIQAVVAFTVISVVKTVRAETWQTVISDTLFFAKIFLTALALVMDYHLAFGYALVFIVTHILTQQPPYEGLGMGVVYGYASRCYIICFLCFRGNSIQLTPLHLEALLTEGNTSRFWLVEFRALSTSTCICTSSFFPELSITYSNKNLSFGVVDLGLFPNAAEKFEISLARLNQLPLYILFENGTEVTRFPELDFQGTVFSSSITKKLLCKHFELDKRLLDYIVGK</sequence>
<keyword evidence="3" id="KW-1185">Reference proteome</keyword>
<evidence type="ECO:0000313" key="2">
    <source>
        <dbReference type="EMBL" id="RAL38006.1"/>
    </source>
</evidence>
<protein>
    <recommendedName>
        <fullName evidence="4">Thioredoxin domain-containing protein</fullName>
    </recommendedName>
</protein>
<gene>
    <name evidence="2" type="ORF">DM860_000700</name>
</gene>
<comment type="caution">
    <text evidence="2">The sequence shown here is derived from an EMBL/GenBank/DDBJ whole genome shotgun (WGS) entry which is preliminary data.</text>
</comment>
<name>A0A328CXW2_9ASTE</name>
<dbReference type="InterPro" id="IPR036249">
    <property type="entry name" value="Thioredoxin-like_sf"/>
</dbReference>
<accession>A0A328CXW2</accession>
<dbReference type="AlphaFoldDB" id="A0A328CXW2"/>
<evidence type="ECO:0000313" key="3">
    <source>
        <dbReference type="Proteomes" id="UP000249390"/>
    </source>
</evidence>
<feature type="transmembrane region" description="Helical" evidence="1">
    <location>
        <begin position="99"/>
        <end position="122"/>
    </location>
</feature>
<dbReference type="Proteomes" id="UP000249390">
    <property type="component" value="Unassembled WGS sequence"/>
</dbReference>
<dbReference type="Gene3D" id="3.40.30.10">
    <property type="entry name" value="Glutaredoxin"/>
    <property type="match status" value="1"/>
</dbReference>